<keyword evidence="7" id="KW-0970">Cilium biogenesis/degradation</keyword>
<feature type="domain" description="AAA+ ATPase" evidence="19">
    <location>
        <begin position="2100"/>
        <end position="2232"/>
    </location>
</feature>
<evidence type="ECO:0000256" key="12">
    <source>
        <dbReference type="ARBA" id="ARBA00023069"/>
    </source>
</evidence>
<dbReference type="InterPro" id="IPR035706">
    <property type="entry name" value="AAA_9"/>
</dbReference>
<comment type="similarity">
    <text evidence="2">Belongs to the dynein heavy chain family.</text>
</comment>
<evidence type="ECO:0000256" key="7">
    <source>
        <dbReference type="ARBA" id="ARBA00022794"/>
    </source>
</evidence>
<dbReference type="GO" id="GO:0008569">
    <property type="term" value="F:minus-end-directed microtubule motor activity"/>
    <property type="evidence" value="ECO:0007669"/>
    <property type="project" value="InterPro"/>
</dbReference>
<evidence type="ECO:0000256" key="6">
    <source>
        <dbReference type="ARBA" id="ARBA00022741"/>
    </source>
</evidence>
<dbReference type="InterPro" id="IPR013602">
    <property type="entry name" value="Dynein_heavy_linker"/>
</dbReference>
<evidence type="ECO:0000256" key="4">
    <source>
        <dbReference type="ARBA" id="ARBA00022701"/>
    </source>
</evidence>
<dbReference type="FunFam" id="3.40.50.300:FF:000320">
    <property type="entry name" value="Dynein, axonemal, heavy chain 5"/>
    <property type="match status" value="1"/>
</dbReference>
<dbReference type="InterPro" id="IPR041589">
    <property type="entry name" value="DNAH3_AAA_lid_1"/>
</dbReference>
<dbReference type="PANTHER" id="PTHR46532">
    <property type="entry name" value="MALE FERTILITY FACTOR KL5"/>
    <property type="match status" value="1"/>
</dbReference>
<keyword evidence="9" id="KW-0282">Flagellum</keyword>
<dbReference type="InterPro" id="IPR041658">
    <property type="entry name" value="AAA_lid_11"/>
</dbReference>
<dbReference type="FunFam" id="3.40.50.300:FF:002141">
    <property type="entry name" value="Dynein heavy chain"/>
    <property type="match status" value="1"/>
</dbReference>
<keyword evidence="10" id="KW-0243">Dynein</keyword>
<dbReference type="InterPro" id="IPR041466">
    <property type="entry name" value="Dynein_AAA5_ext"/>
</dbReference>
<dbReference type="SMART" id="SM00382">
    <property type="entry name" value="AAA"/>
    <property type="match status" value="3"/>
</dbReference>
<dbReference type="Gene3D" id="1.20.140.100">
    <property type="entry name" value="Dynein heavy chain, N-terminal domain 2"/>
    <property type="match status" value="1"/>
</dbReference>
<dbReference type="FunFam" id="1.10.287.2620:FF:000002">
    <property type="entry name" value="Dynein heavy chain 2, axonemal"/>
    <property type="match status" value="1"/>
</dbReference>
<dbReference type="Gene3D" id="1.10.8.720">
    <property type="entry name" value="Region D6 of dynein motor"/>
    <property type="match status" value="1"/>
</dbReference>
<dbReference type="InterPro" id="IPR041228">
    <property type="entry name" value="Dynein_C"/>
</dbReference>
<feature type="coiled-coil region" evidence="18">
    <location>
        <begin position="3083"/>
        <end position="3142"/>
    </location>
</feature>
<dbReference type="GO" id="GO:0008017">
    <property type="term" value="F:microtubule binding"/>
    <property type="evidence" value="ECO:0007669"/>
    <property type="project" value="UniProtKB-ARBA"/>
</dbReference>
<reference evidence="20 21" key="1">
    <citation type="journal article" date="2024" name="Nat. Commun.">
        <title>Phylogenomics reveals the evolutionary origins of lichenization in chlorophyte algae.</title>
        <authorList>
            <person name="Puginier C."/>
            <person name="Libourel C."/>
            <person name="Otte J."/>
            <person name="Skaloud P."/>
            <person name="Haon M."/>
            <person name="Grisel S."/>
            <person name="Petersen M."/>
            <person name="Berrin J.G."/>
            <person name="Delaux P.M."/>
            <person name="Dal Grande F."/>
            <person name="Keller J."/>
        </authorList>
    </citation>
    <scope>NUCLEOTIDE SEQUENCE [LARGE SCALE GENOMIC DNA]</scope>
    <source>
        <strain evidence="20 21">SAG 2043</strain>
    </source>
</reference>
<evidence type="ECO:0000256" key="8">
    <source>
        <dbReference type="ARBA" id="ARBA00022840"/>
    </source>
</evidence>
<dbReference type="Pfam" id="PF12774">
    <property type="entry name" value="AAA_6"/>
    <property type="match status" value="1"/>
</dbReference>
<dbReference type="FunFam" id="3.10.490.20:FF:000010">
    <property type="entry name" value="Dynein heavy chain, putative"/>
    <property type="match status" value="1"/>
</dbReference>
<dbReference type="InterPro" id="IPR042219">
    <property type="entry name" value="AAA_lid_11_sf"/>
</dbReference>
<evidence type="ECO:0000256" key="1">
    <source>
        <dbReference type="ARBA" id="ARBA00004611"/>
    </source>
</evidence>
<keyword evidence="8" id="KW-0067">ATP-binding</keyword>
<evidence type="ECO:0000256" key="3">
    <source>
        <dbReference type="ARBA" id="ARBA00022490"/>
    </source>
</evidence>
<evidence type="ECO:0000256" key="2">
    <source>
        <dbReference type="ARBA" id="ARBA00008887"/>
    </source>
</evidence>
<dbReference type="FunFam" id="1.20.1270.280:FF:000002">
    <property type="entry name" value="Dynein heavy chain 5, axonemal"/>
    <property type="match status" value="1"/>
</dbReference>
<dbReference type="Pfam" id="PF17852">
    <property type="entry name" value="Dynein_AAA_lid"/>
    <property type="match status" value="1"/>
</dbReference>
<dbReference type="PANTHER" id="PTHR46532:SF4">
    <property type="entry name" value="AAA+ ATPASE DOMAIN-CONTAINING PROTEIN"/>
    <property type="match status" value="1"/>
</dbReference>
<dbReference type="Gene3D" id="1.10.287.2620">
    <property type="match status" value="1"/>
</dbReference>
<comment type="caution">
    <text evidence="20">The sequence shown here is derived from an EMBL/GenBank/DDBJ whole genome shotgun (WGS) entry which is preliminary data.</text>
</comment>
<dbReference type="Gene3D" id="1.20.920.20">
    <property type="match status" value="1"/>
</dbReference>
<evidence type="ECO:0000256" key="9">
    <source>
        <dbReference type="ARBA" id="ARBA00022846"/>
    </source>
</evidence>
<comment type="subunit">
    <text evidence="17">Consists of at least 3 heavy chains (alpha, beta and gamma), 2 intermediate chains and 8 light chains.</text>
</comment>
<dbReference type="Gene3D" id="1.10.8.1220">
    <property type="match status" value="1"/>
</dbReference>
<evidence type="ECO:0000256" key="13">
    <source>
        <dbReference type="ARBA" id="ARBA00023175"/>
    </source>
</evidence>
<evidence type="ECO:0000256" key="18">
    <source>
        <dbReference type="SAM" id="Coils"/>
    </source>
</evidence>
<keyword evidence="15" id="KW-0966">Cell projection</keyword>
<keyword evidence="12" id="KW-0969">Cilium</keyword>
<dbReference type="FunFam" id="1.10.8.1220:FF:000001">
    <property type="entry name" value="Dynein axonemal heavy chain 5"/>
    <property type="match status" value="1"/>
</dbReference>
<sequence length="4500" mass="510197">MSLDSRHKWIVEKLHEAYGINPDVIEKAVLRSKKEVNAFFESDGPPALCWFYQIPSGKENKGGGNEPQLYLSRPQRETVSNKVVYFTRANPKGVGDKTVELDVLVGELTREALDSYRALLAELYLPVLQEQGSWGKTSEEHTREFLQGAGKFTNTLNEAVNSLHGGIELRCPDSQHVEAIELKASAFSKAAADQMVLAHFNEVLSSWCKAVETILDEGEGPRPEGEEAGPDTELEFWRARMAKFNSITEQLKSHACKLVLGVCGAARSKPYKRWKELDVKVTDAANEAKDNVKYLATLEKSLEPMYSGGPQQIIDSLPTLLNNIKMMHTIARYYNTSERMTTFFQKVTMQMIKNCREHILAPGKLWDQDKLVLLGNLEAAVRLNDAYQDAYRQTRDRMLAAPSSNQFDFDESKIFGKFELFSKRCKKLINMFTTVHQFSSLAQHTHIDGLEQMIKNFYNIVDDIKRKPYDLLDFYRNQFDRDFLEFNVNIHDLEMALQGFINSSFENISSTEHALNLLRQFQSILQRDTLKADLEAKYLVIFQNYGLDLDAVQKIYEKFKHAPPVPRNAPPVAGNIMWARQLLRRIELPMKQFAANKALMATKEAKRIVRTYNRVAKALIEFELLWKQAWMRSIDAAKAGLQSALIVRHPETGKLLVNFDKEIMQLMREAKYLQRMGCEVPEAARMVLLQEEKFKHYFNQLTYALQEHERVMGQIAAVVKPLLRPHLDDLDQKIKPGAYILNWTSMNIDGYLHHIHQGLARLEELVRKINDLVDNRVEANLSAISRTRLVDLPVDRSFTYEEFVTSQARFIKKQAEMLAIKNEEVQRAIEDLIGLVKTYPRENPEVELDNNDCVMFKRHYSRLMYQAILSATKNSFSAMRKRLGSRSSGGFLFVERPFFDVNVELSVPSVTMNPTLDDIQGAINTTAKKVIGCAKQLLVWGGEPDGPTSYYDMIARDKEIVKVVLLLTGSIEGTKQGVLEYIATFNQYSFLWQKDLATEYAQFMSTSPSLEAFEAELKKYMAIETAIGLIAPVHCIGSLSLETQPLKYSLKSEAASWKAQFAKNLHRQGAEDLKAFDNYMRDTTLKLNRKVEDLEDVRYIMNVLKEVREKEANIDNLINPIEEMYALLLRYEVRVPKEETDMVGDLRYSWKKLRKLATDVSDNLTRLQVGFKRELIKEVEAFKVDAKAFRSDWEANGPMLPGLDPMDAVDRLKKFQQMFEVRKRKWDNYCSGEELFGLPVTQYEGLEKTEKEIAMLDRLYSLYVNVITTINGFGDFFWVDVVEQIDTMTEQVNNFQNQAKKLPKALREWQAFIDCKKTIDDFLEELPLFQQLAHKAMRPRHWKEVMRITGKELNLAEDAFKLQHLLDTHLLKHRDDVEELTNSAVKEEQIEVKLAALAADWADSNLAFADYKTRGAVILKSADTAELVERLEDSQMTLGSMASNRYSAPFRDEVTGWIVKLATVSEMVEQWLMVQNMWMYMEAVFSGGDIVKQLPAEAKRFTNIDKNYIKIVTNATETLNVVNTCYGNELMKTMLPHLLEQLELCQKSLSAYLETKRAEFPRFYFVSDPTLLEILSLGSDPPSVVPHFQSGLFDSLTNVTFDKADKGKMLEMFSQQGEKVEFEHAVEAKGMVEVWLQKLVDGMQGTVKSIIKAANKNVNEMGLEDFMFSHPAQIALLGIQFQWTADTQAALSAARTDKSVMSKNMKKTEAILREMVALTLRTDLTKIQRINLETCITVHMHQKESTEDLLKKKIRDPTDFEWLKQCRFYWREDKDTVIISICDVDFEYSFEYLGVKERLVITPLTDICYVTLSQALGMFLGGAPAGPAGTGKTETTKDLGNTLGKYVVVFNCSDQMDYKGMGKIYKGLAQSGLWGCFDEFNRINLDVLSVCAQQVYCVLSAIRERKKQFTFTDGSLVALDSRVGFFITMNPGYAGRQELPENLKALFRGVTMMVPNRQIIMKVKLAACGYQENDILSKKFNVLYGLCEQQLSKQPHYDFGLRNILSVLRTAGTSKRANPDKSEVFLMMRTLRDMNMSKFVAEDVPLFLSLIDDLFPGLKADRASFADISAALEKVVNERGLQQHPTWLNKCIQLYETYLVRHGIMLVGPSGSGKSAICECLAAALTELGTKSVIWRMNPKAITAPQMFGRMDASTGDWTDGIFAVLWRRAAKNKNQSTWIVLDGPVDAIWIENLNTVLDDNKVLTLANGDRILMTPQMKAMFEPENLNNASPATVSRAGIIYVSDSELGWQPVVASWLQTRRPQEAAVLRPSFEKYVDQMLDFIRVNLRPVLFNEAVCQVNTLLTLLNGALLTSVNANQVLTDSHYERIFLYCLTWSLGGLLDQKDRTTFDAQLRSLAPADALPKKNEEGDTVYEFLVRDDTAEWQHWKECVPTWEYPRAQEKPKFSQLVIPTLDSVRYEKLLSLVYSVQKASLLVGGPGTAKTSTINQFLSRFNPEETSAKTITFSSLTTPQIFQMSVEGCVEKRQGRTFGPPGGKIMSFFIDDLSMPAINDWGDQVTNEIVRQLLEQGGMYSLEKPIGDMKFIVDTRYLAAMNQPGGGKNDIPNRLKRQFAIFNVPLPSVAAINNIFGALVKGRFSPDVFTAEVVEVAQKLVPLTITLWNKVQSKMLPTPAKFHYLFNMRELSKVFQGVILASRDRFNKAAAASGGFGGGVTSCEGYLVALWMHECQRVFSDKMITLQDKAWIEGAIKDLCKSSFPLELVKQVEEPLYFVDFLREPTFDAETGEVIEAHPSFYEAVTGGLSDIRKRVEGLQRRFNEESKGLKLELVLFTDALMHLMRISRLLSMDRGSALLVGVGGSGKQSLSRLAAYIAGAYTFQITLTKTYNVTNLFEDIKALYKIAGVKGQQVAFVFSDAEVKEEGFLEYINQILMTGEVAGLFPKDELDTIVNDIRPIMKAECPGVTDTYDNLYSFFLGRVRDKLHVCLCFSPVGAKFSRRAQQFPGLINGCTIDWFLPWPEEALTSVSGKFIDEFPMACPDSVKDSLKVMMGAVHSNVTSACQEYFEKFRRHVYVTPKSYLSFIAGYKALYERKLTFVRELAASINSGLQKMAEAKLDVNKMKGELAIKNVELAAATKEAEKLLKEISENTAIAEKEKQKVAVVVDQVTRKASEIQGVKDDAERDLAAAKPALDAALSALNQIKPGDIVSLKALKNPPDIVKRIFDAVLLLRYLPVQKVAWQKPKGFDVLCGTYDESVKMMGDSQFLNLLLKFPKEQINDETVELLKPYFAAEDFNYENAKKASGNVAGLCNWAEAMCTYHEVAKVVEPKIASLRASEAELKIAMKEKNGAEERMAVVQGKLDEMQAQFDAAMMQKQMLEDDATATQRKMDSANALLNALAGEEARWTQQSKEFDDTIQRLTGDCAIASSFVSYLGPFNKEFRELLITRDFYGGCLKLNIPVTKDMDVTKFLVDDSELGEWNLQGLPTDDLSIQNGIMVTRATRYPVLVDPQGQGRTWLMHREEANQLKVTQLNDKMFRNHLEDCLSFGKPLLIENIEEELDPVLDPVLERRYVKKGRGFTLALADKEVDFCDTFKLFCTTRLPNPHYTPELSAKVTVVDFTVTMVGLEDQLLGKLILKEKHELEEQRQGLLEEVQNYRKKIKQLEDDLLFRLSNSQGNLLDDTELIDVLAVTKQTAQEVNERLIGASETNKKINEACEEYRPVAHRATLIYFLIAEFSVVNCMYQTSLAQFNLLYEMAIDASEKAALPSKRIANIIEYMTFEIYLYIQRGLFERHKIIFALMLASKVLTSAGKVKGEEVDIFLKGGGALDINSVRKKPKEWIPDMVWLNVVALSSMEAFRDIADSVFRNDGLWRQWYDQEAPEQANVPDYEERLSKFERMCVVKAFREDRTLIAAADYIADALGQRFVESVPLNMERAWMESGPKTPLICLLSPGADPTKLIEDLAKRKKIKTLGVSMGQGQEIIARKYMAQATAEGQWVLLQNTHLGLTYLTEVEQFLVKAEDIHEDFRLWITAEPHPAFPIGLLQMGIKITNEAPVGMKAGLRASYQWVTQDMLDAVNRVEWRQLLFVMCFLHSVVQERRKFGPIGWNIPYEFNQSDLSACTQFLQNHLLEMDAKKAAGPTWETVRYMVSEIQYGGRITDDFDQLLMDTYAEKYFTQSSLTPAYELYKDERAGVSYTVPDGTDIDSFRKVIEELPGQESPEIFGLHPNADLTFRTLQVADAVQIIQDTQPKGGGGGGGLSREEVVDRICEDLLSKVPPMFDKEDLKEKLKKLAGGPTQPLTVHLRQELDRLNIVIKLTTTTLKNLRLAIAGTIALSGALIDSLDALYNARIPKDWLKKSWEASTLGNWFLGLLQRFDQLQKWLNTGRPKAYWLTGFFNPQGFLTAMKQEVNRKHAADKWALDDVVMWSEVTYPAKEVEHLKEGPPEGVFIYGLYLDGCAWAPKENRLVDSEPKKLYYPLPVLFVTGIQAKDRKKGGVFEAPTYRVKKRTGLNFITTFQLRTDDDKAKWTLRGVALLCSID</sequence>
<keyword evidence="4" id="KW-0493">Microtubule</keyword>
<dbReference type="FunFam" id="3.40.50.300:FF:001386">
    <property type="entry name" value="Dynein heavy chain, putative"/>
    <property type="match status" value="1"/>
</dbReference>
<dbReference type="Pfam" id="PF18199">
    <property type="entry name" value="Dynein_C"/>
    <property type="match status" value="1"/>
</dbReference>
<keyword evidence="11 18" id="KW-0175">Coiled coil</keyword>
<dbReference type="InterPro" id="IPR024317">
    <property type="entry name" value="Dynein_heavy_chain_D4_dom"/>
</dbReference>
<dbReference type="FunFam" id="3.40.50.300:FF:000044">
    <property type="entry name" value="Dynein heavy chain 5, axonemal"/>
    <property type="match status" value="1"/>
</dbReference>
<dbReference type="Pfam" id="PF25007">
    <property type="entry name" value="DYH2-5-8_CC"/>
    <property type="match status" value="1"/>
</dbReference>
<evidence type="ECO:0000256" key="15">
    <source>
        <dbReference type="ARBA" id="ARBA00023273"/>
    </source>
</evidence>
<dbReference type="Proteomes" id="UP001489004">
    <property type="component" value="Unassembled WGS sequence"/>
</dbReference>
<dbReference type="Pfam" id="PF12780">
    <property type="entry name" value="AAA_8"/>
    <property type="match status" value="1"/>
</dbReference>
<keyword evidence="6" id="KW-0547">Nucleotide-binding</keyword>
<dbReference type="Gene3D" id="1.20.920.30">
    <property type="match status" value="1"/>
</dbReference>
<dbReference type="GO" id="GO:0005524">
    <property type="term" value="F:ATP binding"/>
    <property type="evidence" value="ECO:0007669"/>
    <property type="project" value="UniProtKB-KW"/>
</dbReference>
<dbReference type="FunFam" id="3.40.50.300:FF:000049">
    <property type="entry name" value="Dynein, axonemal, heavy chain 5"/>
    <property type="match status" value="1"/>
</dbReference>
<dbReference type="FunFam" id="3.20.180.20:FF:000001">
    <property type="entry name" value="Dynein axonemal heavy chain 5"/>
    <property type="match status" value="1"/>
</dbReference>
<dbReference type="Gene3D" id="1.20.1270.280">
    <property type="match status" value="1"/>
</dbReference>
<dbReference type="InterPro" id="IPR042222">
    <property type="entry name" value="Dynein_2_N"/>
</dbReference>
<dbReference type="InterPro" id="IPR024743">
    <property type="entry name" value="Dynein_HC_stalk"/>
</dbReference>
<dbReference type="GO" id="GO:0060294">
    <property type="term" value="P:cilium movement involved in cell motility"/>
    <property type="evidence" value="ECO:0007669"/>
    <property type="project" value="UniProtKB-ARBA"/>
</dbReference>
<dbReference type="Gene3D" id="1.10.472.130">
    <property type="match status" value="1"/>
</dbReference>
<dbReference type="Gene3D" id="1.10.8.710">
    <property type="match status" value="1"/>
</dbReference>
<dbReference type="Pfam" id="PF17857">
    <property type="entry name" value="AAA_lid_1"/>
    <property type="match status" value="1"/>
</dbReference>
<dbReference type="InterPro" id="IPR027417">
    <property type="entry name" value="P-loop_NTPase"/>
</dbReference>
<dbReference type="Gene3D" id="6.10.140.1060">
    <property type="match status" value="1"/>
</dbReference>
<gene>
    <name evidence="20" type="ORF">WJX72_009207</name>
</gene>
<evidence type="ECO:0000256" key="11">
    <source>
        <dbReference type="ARBA" id="ARBA00023054"/>
    </source>
</evidence>
<dbReference type="EMBL" id="JALJOR010000014">
    <property type="protein sequence ID" value="KAK9806299.1"/>
    <property type="molecule type" value="Genomic_DNA"/>
</dbReference>
<dbReference type="Gene3D" id="3.20.180.20">
    <property type="entry name" value="Dynein heavy chain, N-terminal domain 2"/>
    <property type="match status" value="1"/>
</dbReference>
<dbReference type="FunFam" id="1.20.140.100:FF:000003">
    <property type="entry name" value="Dynein, axonemal, heavy chain 5"/>
    <property type="match status" value="1"/>
</dbReference>
<dbReference type="InterPro" id="IPR043160">
    <property type="entry name" value="Dynein_C_barrel"/>
</dbReference>
<accession>A0AAW1PDG5</accession>
<evidence type="ECO:0000313" key="20">
    <source>
        <dbReference type="EMBL" id="KAK9806299.1"/>
    </source>
</evidence>
<dbReference type="Gene3D" id="1.20.58.1120">
    <property type="match status" value="1"/>
</dbReference>
<dbReference type="Pfam" id="PF12777">
    <property type="entry name" value="MT"/>
    <property type="match status" value="1"/>
</dbReference>
<keyword evidence="5" id="KW-0677">Repeat</keyword>
<dbReference type="InterPro" id="IPR042228">
    <property type="entry name" value="Dynein_linker_3"/>
</dbReference>
<dbReference type="GO" id="GO:0045505">
    <property type="term" value="F:dynein intermediate chain binding"/>
    <property type="evidence" value="ECO:0007669"/>
    <property type="project" value="InterPro"/>
</dbReference>
<dbReference type="Gene3D" id="3.40.50.300">
    <property type="entry name" value="P-loop containing nucleotide triphosphate hydrolases"/>
    <property type="match status" value="5"/>
</dbReference>
<protein>
    <recommendedName>
        <fullName evidence="19">AAA+ ATPase domain-containing protein</fullName>
    </recommendedName>
</protein>
<feature type="domain" description="AAA+ ATPase" evidence="19">
    <location>
        <begin position="2429"/>
        <end position="2578"/>
    </location>
</feature>
<dbReference type="InterPro" id="IPR056759">
    <property type="entry name" value="DYH2-5-8_CC"/>
</dbReference>
<dbReference type="GO" id="GO:0051959">
    <property type="term" value="F:dynein light intermediate chain binding"/>
    <property type="evidence" value="ECO:0007669"/>
    <property type="project" value="InterPro"/>
</dbReference>
<evidence type="ECO:0000259" key="19">
    <source>
        <dbReference type="SMART" id="SM00382"/>
    </source>
</evidence>
<evidence type="ECO:0000256" key="10">
    <source>
        <dbReference type="ARBA" id="ARBA00023017"/>
    </source>
</evidence>
<keyword evidence="14" id="KW-0206">Cytoskeleton</keyword>
<evidence type="ECO:0000256" key="5">
    <source>
        <dbReference type="ARBA" id="ARBA00022737"/>
    </source>
</evidence>
<dbReference type="InterPro" id="IPR013594">
    <property type="entry name" value="Dynein_heavy_tail"/>
</dbReference>
<feature type="domain" description="AAA+ ATPase" evidence="19">
    <location>
        <begin position="1820"/>
        <end position="1957"/>
    </location>
</feature>
<dbReference type="FunFam" id="1.20.920.20:FF:000001">
    <property type="entry name" value="dynein heavy chain 2, axonemal"/>
    <property type="match status" value="1"/>
</dbReference>
<name>A0AAW1PDG5_9CHLO</name>
<keyword evidence="3" id="KW-0963">Cytoplasm</keyword>
<dbReference type="Pfam" id="PF12781">
    <property type="entry name" value="AAA_9"/>
    <property type="match status" value="1"/>
</dbReference>
<keyword evidence="13" id="KW-0505">Motor protein</keyword>
<keyword evidence="21" id="KW-1185">Reference proteome</keyword>
<dbReference type="InterPro" id="IPR026983">
    <property type="entry name" value="DHC"/>
</dbReference>
<dbReference type="GO" id="GO:0005874">
    <property type="term" value="C:microtubule"/>
    <property type="evidence" value="ECO:0007669"/>
    <property type="project" value="UniProtKB-KW"/>
</dbReference>
<dbReference type="Pfam" id="PF08393">
    <property type="entry name" value="DHC_N2"/>
    <property type="match status" value="1"/>
</dbReference>
<dbReference type="InterPro" id="IPR003593">
    <property type="entry name" value="AAA+_ATPase"/>
</dbReference>
<dbReference type="Pfam" id="PF12775">
    <property type="entry name" value="AAA_7"/>
    <property type="match status" value="1"/>
</dbReference>
<dbReference type="Pfam" id="PF18198">
    <property type="entry name" value="AAA_lid_11"/>
    <property type="match status" value="1"/>
</dbReference>
<dbReference type="SUPFAM" id="SSF52540">
    <property type="entry name" value="P-loop containing nucleoside triphosphate hydrolases"/>
    <property type="match status" value="4"/>
</dbReference>
<evidence type="ECO:0000256" key="14">
    <source>
        <dbReference type="ARBA" id="ARBA00023212"/>
    </source>
</evidence>
<dbReference type="GO" id="GO:0036159">
    <property type="term" value="P:inner dynein arm assembly"/>
    <property type="evidence" value="ECO:0007669"/>
    <property type="project" value="UniProtKB-ARBA"/>
</dbReference>
<feature type="coiled-coil region" evidence="18">
    <location>
        <begin position="3291"/>
        <end position="3353"/>
    </location>
</feature>
<organism evidence="20 21">
    <name type="scientific">[Myrmecia] bisecta</name>
    <dbReference type="NCBI Taxonomy" id="41462"/>
    <lineage>
        <taxon>Eukaryota</taxon>
        <taxon>Viridiplantae</taxon>
        <taxon>Chlorophyta</taxon>
        <taxon>core chlorophytes</taxon>
        <taxon>Trebouxiophyceae</taxon>
        <taxon>Trebouxiales</taxon>
        <taxon>Trebouxiaceae</taxon>
        <taxon>Myrmecia</taxon>
    </lineage>
</organism>
<dbReference type="InterPro" id="IPR004273">
    <property type="entry name" value="Dynein_heavy_D6_P-loop"/>
</dbReference>
<evidence type="ECO:0000256" key="17">
    <source>
        <dbReference type="ARBA" id="ARBA00065818"/>
    </source>
</evidence>
<feature type="coiled-coil region" evidence="18">
    <location>
        <begin position="3598"/>
        <end position="3625"/>
    </location>
</feature>
<dbReference type="Gene3D" id="3.10.490.20">
    <property type="match status" value="1"/>
</dbReference>
<dbReference type="InterPro" id="IPR035699">
    <property type="entry name" value="AAA_6"/>
</dbReference>
<dbReference type="Pfam" id="PF03028">
    <property type="entry name" value="Dynein_heavy"/>
    <property type="match status" value="1"/>
</dbReference>
<comment type="function">
    <text evidence="16">Force generating protein of eukaryotic cilia and flagella. Produces force towards the minus ends of microtubules. Dynein has ATPase activity; the force-producing power stroke is thought to occur on release of ADP.</text>
</comment>
<evidence type="ECO:0000256" key="16">
    <source>
        <dbReference type="ARBA" id="ARBA00058146"/>
    </source>
</evidence>
<dbReference type="InterPro" id="IPR043157">
    <property type="entry name" value="Dynein_AAA1S"/>
</dbReference>
<proteinExistence type="inferred from homology"/>
<comment type="subcellular location">
    <subcellularLocation>
        <location evidence="1">Cytoplasm</location>
        <location evidence="1">Cytoskeleton</location>
        <location evidence="1">Flagellum axoneme</location>
    </subcellularLocation>
</comment>
<dbReference type="GO" id="GO:0036156">
    <property type="term" value="C:inner dynein arm"/>
    <property type="evidence" value="ECO:0007669"/>
    <property type="project" value="UniProtKB-ARBA"/>
</dbReference>
<dbReference type="FunFam" id="1.10.8.710:FF:000003">
    <property type="entry name" value="Dynein axonemal heavy chain 5"/>
    <property type="match status" value="1"/>
</dbReference>
<evidence type="ECO:0000313" key="21">
    <source>
        <dbReference type="Proteomes" id="UP001489004"/>
    </source>
</evidence>
<dbReference type="Pfam" id="PF08385">
    <property type="entry name" value="DHC_N1"/>
    <property type="match status" value="1"/>
</dbReference>